<comment type="caution">
    <text evidence="2">The sequence shown here is derived from an EMBL/GenBank/DDBJ whole genome shotgun (WGS) entry which is preliminary data.</text>
</comment>
<evidence type="ECO:0000313" key="4">
    <source>
        <dbReference type="Proteomes" id="UP000265600"/>
    </source>
</evidence>
<dbReference type="Pfam" id="PF09643">
    <property type="entry name" value="YopX"/>
    <property type="match status" value="1"/>
</dbReference>
<dbReference type="EMBL" id="PTTJ01000027">
    <property type="protein sequence ID" value="RJP16701.1"/>
    <property type="molecule type" value="Genomic_DNA"/>
</dbReference>
<dbReference type="InterPro" id="IPR023385">
    <property type="entry name" value="YopX-like_C"/>
</dbReference>
<dbReference type="Proteomes" id="UP000265600">
    <property type="component" value="Unassembled WGS sequence"/>
</dbReference>
<evidence type="ECO:0000313" key="5">
    <source>
        <dbReference type="Proteomes" id="UP000285038"/>
    </source>
</evidence>
<dbReference type="OMA" id="VEIFEWD"/>
<evidence type="ECO:0000313" key="2">
    <source>
        <dbReference type="EMBL" id="RJP16701.1"/>
    </source>
</evidence>
<reference evidence="2" key="2">
    <citation type="submission" date="2018-02" db="EMBL/GenBank/DDBJ databases">
        <authorList>
            <person name="Cohen D.B."/>
            <person name="Kent A.D."/>
        </authorList>
    </citation>
    <scope>NUCLEOTIDE SEQUENCE</scope>
    <source>
        <strain evidence="2">Spain3473</strain>
    </source>
</reference>
<dbReference type="InterPro" id="IPR019096">
    <property type="entry name" value="YopX_protein"/>
</dbReference>
<organism evidence="2 4">
    <name type="scientific">Streptococcus pseudopneumoniae</name>
    <dbReference type="NCBI Taxonomy" id="257758"/>
    <lineage>
        <taxon>Bacteria</taxon>
        <taxon>Bacillati</taxon>
        <taxon>Bacillota</taxon>
        <taxon>Bacilli</taxon>
        <taxon>Lactobacillales</taxon>
        <taxon>Streptococcaceae</taxon>
        <taxon>Streptococcus</taxon>
    </lineage>
</organism>
<dbReference type="GeneID" id="45217411"/>
<dbReference type="InterPro" id="IPR010024">
    <property type="entry name" value="CHP16711"/>
</dbReference>
<dbReference type="AlphaFoldDB" id="A0A3A4WU72"/>
<keyword evidence="5" id="KW-1185">Reference proteome</keyword>
<protein>
    <recommendedName>
        <fullName evidence="1">YopX protein domain-containing protein</fullName>
    </recommendedName>
</protein>
<dbReference type="Proteomes" id="UP000285038">
    <property type="component" value="Unassembled WGS sequence"/>
</dbReference>
<evidence type="ECO:0000313" key="3">
    <source>
        <dbReference type="EMBL" id="RJY07823.1"/>
    </source>
</evidence>
<dbReference type="NCBIfam" id="TIGR01671">
    <property type="entry name" value="phage_TIGR01671"/>
    <property type="match status" value="1"/>
</dbReference>
<dbReference type="Gene3D" id="2.30.30.290">
    <property type="entry name" value="YopX-like domains"/>
    <property type="match status" value="1"/>
</dbReference>
<dbReference type="RefSeq" id="WP_000187974.1">
    <property type="nucleotide sequence ID" value="NZ_JACSYP010000024.1"/>
</dbReference>
<sequence length="140" mass="16478">MTPKFRVWDSVEKKFVEHFFITDNGLICNMEKPTSDSKLLIPIEKSELILMQSTGLKDKNGVEIFEEDVVSRNSGMPSVVKFGKWIYEEDFGYKIKNIGFHLNSSYDDEWFQAMDYEDIRKNYEVIGNIYENPELLEDKE</sequence>
<reference evidence="4" key="1">
    <citation type="submission" date="2018-02" db="EMBL/GenBank/DDBJ databases">
        <authorList>
            <person name="Handem S."/>
        </authorList>
    </citation>
    <scope>NUCLEOTIDE SEQUENCE [LARGE SCALE GENOMIC DNA]</scope>
    <source>
        <strain evidence="3 5">Spain2270</strain>
        <strain evidence="4">Spain3473</strain>
    </source>
</reference>
<evidence type="ECO:0000259" key="1">
    <source>
        <dbReference type="Pfam" id="PF09643"/>
    </source>
</evidence>
<dbReference type="EMBL" id="RAHZ01000055">
    <property type="protein sequence ID" value="RJY07823.1"/>
    <property type="molecule type" value="Genomic_DNA"/>
</dbReference>
<accession>A0A3A4WU72</accession>
<proteinExistence type="predicted"/>
<dbReference type="SUPFAM" id="SSF159006">
    <property type="entry name" value="YopX-like"/>
    <property type="match status" value="1"/>
</dbReference>
<feature type="domain" description="YopX protein" evidence="1">
    <location>
        <begin position="4"/>
        <end position="137"/>
    </location>
</feature>
<gene>
    <name evidence="2" type="ORF">C5O69_01005</name>
    <name evidence="3" type="ORF">D6867_08695</name>
</gene>
<name>A0A3A4WU72_9STRE</name>